<dbReference type="Proteomes" id="UP000317378">
    <property type="component" value="Unassembled WGS sequence"/>
</dbReference>
<evidence type="ECO:0000313" key="8">
    <source>
        <dbReference type="EMBL" id="TPQ22541.1"/>
    </source>
</evidence>
<feature type="transmembrane region" description="Helical" evidence="6">
    <location>
        <begin position="517"/>
        <end position="541"/>
    </location>
</feature>
<keyword evidence="9" id="KW-1185">Reference proteome</keyword>
<dbReference type="GO" id="GO:0055085">
    <property type="term" value="P:transmembrane transport"/>
    <property type="evidence" value="ECO:0007669"/>
    <property type="project" value="InterPro"/>
</dbReference>
<evidence type="ECO:0000313" key="9">
    <source>
        <dbReference type="Proteomes" id="UP000317378"/>
    </source>
</evidence>
<feature type="transmembrane region" description="Helical" evidence="6">
    <location>
        <begin position="584"/>
        <end position="601"/>
    </location>
</feature>
<feature type="domain" description="Amino acid permease/ SLC12A" evidence="7">
    <location>
        <begin position="175"/>
        <end position="500"/>
    </location>
</feature>
<dbReference type="InterPro" id="IPR004841">
    <property type="entry name" value="AA-permease/SLC12A_dom"/>
</dbReference>
<dbReference type="InterPro" id="IPR050367">
    <property type="entry name" value="APC_superfamily"/>
</dbReference>
<feature type="compositionally biased region" description="Polar residues" evidence="5">
    <location>
        <begin position="23"/>
        <end position="37"/>
    </location>
</feature>
<feature type="transmembrane region" description="Helical" evidence="6">
    <location>
        <begin position="152"/>
        <end position="176"/>
    </location>
</feature>
<protein>
    <submittedName>
        <fullName evidence="8">APC family permease</fullName>
    </submittedName>
</protein>
<keyword evidence="2 6" id="KW-0812">Transmembrane</keyword>
<dbReference type="PANTHER" id="PTHR42770:SF16">
    <property type="entry name" value="AMINO ACID PERMEASE"/>
    <property type="match status" value="1"/>
</dbReference>
<dbReference type="OrthoDB" id="9762947at2"/>
<reference evidence="8 9" key="1">
    <citation type="submission" date="2019-06" db="EMBL/GenBank/DDBJ databases">
        <title>Streptomyces sporangiiformans sp. nov., a novel actinomycete isolated from soil in Mount Song.</title>
        <authorList>
            <person name="Han L."/>
        </authorList>
    </citation>
    <scope>NUCLEOTIDE SEQUENCE [LARGE SCALE GENOMIC DNA]</scope>
    <source>
        <strain evidence="8 9">NEAU-SSA 1</strain>
    </source>
</reference>
<comment type="subcellular location">
    <subcellularLocation>
        <location evidence="1">Membrane</location>
        <topology evidence="1">Multi-pass membrane protein</topology>
    </subcellularLocation>
</comment>
<gene>
    <name evidence="8" type="ORF">FGD71_009825</name>
</gene>
<feature type="transmembrane region" description="Helical" evidence="6">
    <location>
        <begin position="233"/>
        <end position="254"/>
    </location>
</feature>
<sequence>MAQWNREPTRSPLRWPATETYWTPASCSSRTGRTASTRQHRKWSPPRERPERSCWARARAARPAFLPGQPPPPPKDFGGGGRVLSAGWPTCRVFAGGRVWSTPGLDTHRRPPHHVFSTNVHHVRISHSGENWRLIGMTSPDRTTLAHGRLSLIGVLTQSLGFMGPVFSVAALLPLIVGLSATGRGAGVATPIAIVIAGIGMCGVGWIIAQYAKRIHLCGSLYEYVSDTAGPRIGVIAGWLYYGAMMVLGASTYLVLGGLTQAWLKSAMSVDVPWWPLSLGYAAVTATILVVGVHVSIRAQLILALGAMIVVLAFSLFIIFRGGQNGESWSVEPFNPFSVGSLNLLFGVLYGINMFIGFESAANLAEETSDPKRHVPRAVMLSLGIVGVYYVVVAYAQVMGFGLDAEAWKNSVFPLETLSYGGEFGSAAFGNFLALLIILDILAVAIGVGVASTRGMLSMARSGRLPSKLAVLHHRFRTPIWGAVLMGAVSCVAIVGVRMGGDRMFGQAAGQPQWASAFGWMAGFGGTGMAIMYLVVGAAGVKGLWNHVSRTKLLIAGSAGVAVAAGAVFGSFYEAASPLDTVPWALLVWVALGAVWSFFALGRSSHQGQPVTDQAAEGTSEVTPL</sequence>
<feature type="transmembrane region" description="Helical" evidence="6">
    <location>
        <begin position="301"/>
        <end position="320"/>
    </location>
</feature>
<feature type="transmembrane region" description="Helical" evidence="6">
    <location>
        <begin position="274"/>
        <end position="294"/>
    </location>
</feature>
<evidence type="ECO:0000256" key="2">
    <source>
        <dbReference type="ARBA" id="ARBA00022692"/>
    </source>
</evidence>
<evidence type="ECO:0000256" key="4">
    <source>
        <dbReference type="ARBA" id="ARBA00023136"/>
    </source>
</evidence>
<feature type="transmembrane region" description="Helical" evidence="6">
    <location>
        <begin position="478"/>
        <end position="497"/>
    </location>
</feature>
<evidence type="ECO:0000256" key="1">
    <source>
        <dbReference type="ARBA" id="ARBA00004141"/>
    </source>
</evidence>
<proteinExistence type="predicted"/>
<evidence type="ECO:0000256" key="5">
    <source>
        <dbReference type="SAM" id="MobiDB-lite"/>
    </source>
</evidence>
<feature type="transmembrane region" description="Helical" evidence="6">
    <location>
        <begin position="340"/>
        <end position="358"/>
    </location>
</feature>
<feature type="transmembrane region" description="Helical" evidence="6">
    <location>
        <begin position="188"/>
        <end position="212"/>
    </location>
</feature>
<dbReference type="PANTHER" id="PTHR42770">
    <property type="entry name" value="AMINO ACID TRANSPORTER-RELATED"/>
    <property type="match status" value="1"/>
</dbReference>
<evidence type="ECO:0000256" key="6">
    <source>
        <dbReference type="SAM" id="Phobius"/>
    </source>
</evidence>
<evidence type="ECO:0000256" key="3">
    <source>
        <dbReference type="ARBA" id="ARBA00022989"/>
    </source>
</evidence>
<organism evidence="8 9">
    <name type="scientific">Streptomyces sporangiiformans</name>
    <dbReference type="NCBI Taxonomy" id="2315329"/>
    <lineage>
        <taxon>Bacteria</taxon>
        <taxon>Bacillati</taxon>
        <taxon>Actinomycetota</taxon>
        <taxon>Actinomycetes</taxon>
        <taxon>Kitasatosporales</taxon>
        <taxon>Streptomycetaceae</taxon>
        <taxon>Streptomyces</taxon>
    </lineage>
</organism>
<evidence type="ECO:0000259" key="7">
    <source>
        <dbReference type="Pfam" id="PF00324"/>
    </source>
</evidence>
<feature type="compositionally biased region" description="Basic and acidic residues" evidence="5">
    <location>
        <begin position="45"/>
        <end position="54"/>
    </location>
</feature>
<accession>A0A505DNK8</accession>
<feature type="transmembrane region" description="Helical" evidence="6">
    <location>
        <begin position="378"/>
        <end position="398"/>
    </location>
</feature>
<name>A0A505DNK8_9ACTN</name>
<feature type="transmembrane region" description="Helical" evidence="6">
    <location>
        <begin position="432"/>
        <end position="457"/>
    </location>
</feature>
<feature type="transmembrane region" description="Helical" evidence="6">
    <location>
        <begin position="553"/>
        <end position="572"/>
    </location>
</feature>
<feature type="region of interest" description="Disordered" evidence="5">
    <location>
        <begin position="605"/>
        <end position="625"/>
    </location>
</feature>
<keyword evidence="3 6" id="KW-1133">Transmembrane helix</keyword>
<dbReference type="GO" id="GO:0016020">
    <property type="term" value="C:membrane"/>
    <property type="evidence" value="ECO:0007669"/>
    <property type="project" value="UniProtKB-SubCell"/>
</dbReference>
<dbReference type="AlphaFoldDB" id="A0A505DNK8"/>
<dbReference type="Pfam" id="PF00324">
    <property type="entry name" value="AA_permease"/>
    <property type="match status" value="1"/>
</dbReference>
<feature type="region of interest" description="Disordered" evidence="5">
    <location>
        <begin position="23"/>
        <end position="54"/>
    </location>
</feature>
<dbReference type="EMBL" id="VCHX02000083">
    <property type="protein sequence ID" value="TPQ22541.1"/>
    <property type="molecule type" value="Genomic_DNA"/>
</dbReference>
<keyword evidence="4 6" id="KW-0472">Membrane</keyword>
<comment type="caution">
    <text evidence="8">The sequence shown here is derived from an EMBL/GenBank/DDBJ whole genome shotgun (WGS) entry which is preliminary data.</text>
</comment>
<dbReference type="Gene3D" id="1.20.1740.10">
    <property type="entry name" value="Amino acid/polyamine transporter I"/>
    <property type="match status" value="1"/>
</dbReference>